<dbReference type="PIRSF" id="PIRSF017082">
    <property type="entry name" value="YflP"/>
    <property type="match status" value="1"/>
</dbReference>
<sequence>MNNAIKTIAPIVLAVMGAALGAGAAHAAYPERPIKLIVPFPAGGTTDTVARFIAQGMGEKLGQSVIVDYKAGAATIIGADAVAQSAPDGYTLLLGTATTFTINPILYPKLSYDPLKSFTPIGVIGTTPLAIMATQAEPAKDLKSLIENLRKDPGKYSYGSHGNGTPVHFAAEMLWSAAKVKVTHVPYKGSAPALNDLMGGQIPISVEALPAAVAAAKGGRVKVLAVTSDKRSPLMPEAPTVAESGYPGFAMQTWFALVAPSGLGKAEQDKLANALSATLADPALKERLAGVGIEPGFEPAAGYVSRVEGDIAKLGPIARDNNIERN</sequence>
<reference evidence="3 4" key="1">
    <citation type="submission" date="2017-05" db="EMBL/GenBank/DDBJ databases">
        <title>Complete and WGS of Bordetella genogroups.</title>
        <authorList>
            <person name="Spilker T."/>
            <person name="LiPuma J."/>
        </authorList>
    </citation>
    <scope>NUCLEOTIDE SEQUENCE [LARGE SCALE GENOMIC DNA]</scope>
    <source>
        <strain evidence="3 4">AU10456</strain>
    </source>
</reference>
<evidence type="ECO:0000313" key="3">
    <source>
        <dbReference type="EMBL" id="OZI45693.1"/>
    </source>
</evidence>
<accession>A0A261TAM7</accession>
<evidence type="ECO:0000256" key="2">
    <source>
        <dbReference type="SAM" id="SignalP"/>
    </source>
</evidence>
<dbReference type="Gene3D" id="3.40.190.150">
    <property type="entry name" value="Bordetella uptake gene, domain 1"/>
    <property type="match status" value="1"/>
</dbReference>
<dbReference type="AlphaFoldDB" id="A0A261TAM7"/>
<gene>
    <name evidence="3" type="ORF">CAL25_20880</name>
</gene>
<keyword evidence="4" id="KW-1185">Reference proteome</keyword>
<dbReference type="EMBL" id="NEVP01000012">
    <property type="protein sequence ID" value="OZI45693.1"/>
    <property type="molecule type" value="Genomic_DNA"/>
</dbReference>
<dbReference type="PANTHER" id="PTHR42928">
    <property type="entry name" value="TRICARBOXYLATE-BINDING PROTEIN"/>
    <property type="match status" value="1"/>
</dbReference>
<dbReference type="OrthoDB" id="8678477at2"/>
<keyword evidence="2" id="KW-0732">Signal</keyword>
<dbReference type="InterPro" id="IPR042100">
    <property type="entry name" value="Bug_dom1"/>
</dbReference>
<dbReference type="InterPro" id="IPR005064">
    <property type="entry name" value="BUG"/>
</dbReference>
<protein>
    <submittedName>
        <fullName evidence="3">ABC transporter substrate-binding protein</fullName>
    </submittedName>
</protein>
<proteinExistence type="inferred from homology"/>
<organism evidence="3 4">
    <name type="scientific">Bordetella genomosp. 5</name>
    <dbReference type="NCBI Taxonomy" id="1395608"/>
    <lineage>
        <taxon>Bacteria</taxon>
        <taxon>Pseudomonadati</taxon>
        <taxon>Pseudomonadota</taxon>
        <taxon>Betaproteobacteria</taxon>
        <taxon>Burkholderiales</taxon>
        <taxon>Alcaligenaceae</taxon>
        <taxon>Bordetella</taxon>
    </lineage>
</organism>
<dbReference type="CDD" id="cd07012">
    <property type="entry name" value="PBP2_Bug_TTT"/>
    <property type="match status" value="1"/>
</dbReference>
<dbReference type="RefSeq" id="WP_094803465.1">
    <property type="nucleotide sequence ID" value="NZ_NEVP01000012.1"/>
</dbReference>
<comment type="similarity">
    <text evidence="1">Belongs to the UPF0065 (bug) family.</text>
</comment>
<comment type="caution">
    <text evidence="3">The sequence shown here is derived from an EMBL/GenBank/DDBJ whole genome shotgun (WGS) entry which is preliminary data.</text>
</comment>
<feature type="signal peptide" evidence="2">
    <location>
        <begin position="1"/>
        <end position="27"/>
    </location>
</feature>
<dbReference type="Gene3D" id="3.40.190.10">
    <property type="entry name" value="Periplasmic binding protein-like II"/>
    <property type="match status" value="1"/>
</dbReference>
<evidence type="ECO:0000256" key="1">
    <source>
        <dbReference type="ARBA" id="ARBA00006987"/>
    </source>
</evidence>
<dbReference type="Proteomes" id="UP000216913">
    <property type="component" value="Unassembled WGS sequence"/>
</dbReference>
<dbReference type="PANTHER" id="PTHR42928:SF5">
    <property type="entry name" value="BLR1237 PROTEIN"/>
    <property type="match status" value="1"/>
</dbReference>
<dbReference type="SUPFAM" id="SSF53850">
    <property type="entry name" value="Periplasmic binding protein-like II"/>
    <property type="match status" value="1"/>
</dbReference>
<dbReference type="Pfam" id="PF03401">
    <property type="entry name" value="TctC"/>
    <property type="match status" value="1"/>
</dbReference>
<evidence type="ECO:0000313" key="4">
    <source>
        <dbReference type="Proteomes" id="UP000216913"/>
    </source>
</evidence>
<name>A0A261TAM7_9BORD</name>
<feature type="chain" id="PRO_5013374496" evidence="2">
    <location>
        <begin position="28"/>
        <end position="326"/>
    </location>
</feature>